<proteinExistence type="inferred from homology"/>
<feature type="domain" description="Activator of Hsp90 ATPase AHSA1-like N-terminal" evidence="2">
    <location>
        <begin position="30"/>
        <end position="179"/>
    </location>
</feature>
<gene>
    <name evidence="3" type="ORF">GUITHDRAFT_72003</name>
</gene>
<dbReference type="OMA" id="HIAMKWR"/>
<dbReference type="InterPro" id="IPR013538">
    <property type="entry name" value="ASHA1/2-like_C"/>
</dbReference>
<dbReference type="RefSeq" id="XP_005831660.1">
    <property type="nucleotide sequence ID" value="XM_005831603.1"/>
</dbReference>
<reference evidence="5" key="2">
    <citation type="submission" date="2012-11" db="EMBL/GenBank/DDBJ databases">
        <authorList>
            <person name="Kuo A."/>
            <person name="Curtis B.A."/>
            <person name="Tanifuji G."/>
            <person name="Burki F."/>
            <person name="Gruber A."/>
            <person name="Irimia M."/>
            <person name="Maruyama S."/>
            <person name="Arias M.C."/>
            <person name="Ball S.G."/>
            <person name="Gile G.H."/>
            <person name="Hirakawa Y."/>
            <person name="Hopkins J.F."/>
            <person name="Rensing S.A."/>
            <person name="Schmutz J."/>
            <person name="Symeonidi A."/>
            <person name="Elias M."/>
            <person name="Eveleigh R.J."/>
            <person name="Herman E.K."/>
            <person name="Klute M.J."/>
            <person name="Nakayama T."/>
            <person name="Obornik M."/>
            <person name="Reyes-Prieto A."/>
            <person name="Armbrust E.V."/>
            <person name="Aves S.J."/>
            <person name="Beiko R.G."/>
            <person name="Coutinho P."/>
            <person name="Dacks J.B."/>
            <person name="Durnford D.G."/>
            <person name="Fast N.M."/>
            <person name="Green B.R."/>
            <person name="Grisdale C."/>
            <person name="Hempe F."/>
            <person name="Henrissat B."/>
            <person name="Hoppner M.P."/>
            <person name="Ishida K.-I."/>
            <person name="Kim E."/>
            <person name="Koreny L."/>
            <person name="Kroth P.G."/>
            <person name="Liu Y."/>
            <person name="Malik S.-B."/>
            <person name="Maier U.G."/>
            <person name="McRose D."/>
            <person name="Mock T."/>
            <person name="Neilson J.A."/>
            <person name="Onodera N.T."/>
            <person name="Poole A.M."/>
            <person name="Pritham E.J."/>
            <person name="Richards T.A."/>
            <person name="Rocap G."/>
            <person name="Roy S.W."/>
            <person name="Sarai C."/>
            <person name="Schaack S."/>
            <person name="Shirato S."/>
            <person name="Slamovits C.H."/>
            <person name="Spencer D.F."/>
            <person name="Suzuki S."/>
            <person name="Worden A.Z."/>
            <person name="Zauner S."/>
            <person name="Barry K."/>
            <person name="Bell C."/>
            <person name="Bharti A.K."/>
            <person name="Crow J.A."/>
            <person name="Grimwood J."/>
            <person name="Kramer R."/>
            <person name="Lindquist E."/>
            <person name="Lucas S."/>
            <person name="Salamov A."/>
            <person name="McFadden G.I."/>
            <person name="Lane C.E."/>
            <person name="Keeling P.J."/>
            <person name="Gray M.W."/>
            <person name="Grigoriev I.V."/>
            <person name="Archibald J.M."/>
        </authorList>
    </citation>
    <scope>NUCLEOTIDE SEQUENCE</scope>
    <source>
        <strain evidence="5">CCMP2712</strain>
    </source>
</reference>
<dbReference type="GO" id="GO:0051087">
    <property type="term" value="F:protein-folding chaperone binding"/>
    <property type="evidence" value="ECO:0007669"/>
    <property type="project" value="InterPro"/>
</dbReference>
<evidence type="ECO:0000313" key="5">
    <source>
        <dbReference type="Proteomes" id="UP000011087"/>
    </source>
</evidence>
<dbReference type="PANTHER" id="PTHR13009">
    <property type="entry name" value="HEAT SHOCK PROTEIN 90 HSP90 CO-CHAPERONE AHA-1"/>
    <property type="match status" value="1"/>
</dbReference>
<dbReference type="GO" id="GO:0001671">
    <property type="term" value="F:ATPase activator activity"/>
    <property type="evidence" value="ECO:0007669"/>
    <property type="project" value="InterPro"/>
</dbReference>
<evidence type="ECO:0000256" key="1">
    <source>
        <dbReference type="ARBA" id="ARBA00006817"/>
    </source>
</evidence>
<dbReference type="KEGG" id="gtt:GUITHDRAFT_72003"/>
<dbReference type="eggNOG" id="KOG2936">
    <property type="taxonomic scope" value="Eukaryota"/>
</dbReference>
<dbReference type="STRING" id="905079.L1J9D3"/>
<dbReference type="HOGENOM" id="CLU_049046_1_0_1"/>
<dbReference type="Pfam" id="PF08327">
    <property type="entry name" value="AHSA1"/>
    <property type="match status" value="1"/>
</dbReference>
<dbReference type="EMBL" id="JH993003">
    <property type="protein sequence ID" value="EKX44680.1"/>
    <property type="molecule type" value="Genomic_DNA"/>
</dbReference>
<dbReference type="InterPro" id="IPR036338">
    <property type="entry name" value="Aha1"/>
</dbReference>
<reference evidence="3 5" key="1">
    <citation type="journal article" date="2012" name="Nature">
        <title>Algal genomes reveal evolutionary mosaicism and the fate of nucleomorphs.</title>
        <authorList>
            <consortium name="DOE Joint Genome Institute"/>
            <person name="Curtis B.A."/>
            <person name="Tanifuji G."/>
            <person name="Burki F."/>
            <person name="Gruber A."/>
            <person name="Irimia M."/>
            <person name="Maruyama S."/>
            <person name="Arias M.C."/>
            <person name="Ball S.G."/>
            <person name="Gile G.H."/>
            <person name="Hirakawa Y."/>
            <person name="Hopkins J.F."/>
            <person name="Kuo A."/>
            <person name="Rensing S.A."/>
            <person name="Schmutz J."/>
            <person name="Symeonidi A."/>
            <person name="Elias M."/>
            <person name="Eveleigh R.J."/>
            <person name="Herman E.K."/>
            <person name="Klute M.J."/>
            <person name="Nakayama T."/>
            <person name="Obornik M."/>
            <person name="Reyes-Prieto A."/>
            <person name="Armbrust E.V."/>
            <person name="Aves S.J."/>
            <person name="Beiko R.G."/>
            <person name="Coutinho P."/>
            <person name="Dacks J.B."/>
            <person name="Durnford D.G."/>
            <person name="Fast N.M."/>
            <person name="Green B.R."/>
            <person name="Grisdale C.J."/>
            <person name="Hempel F."/>
            <person name="Henrissat B."/>
            <person name="Hoppner M.P."/>
            <person name="Ishida K."/>
            <person name="Kim E."/>
            <person name="Koreny L."/>
            <person name="Kroth P.G."/>
            <person name="Liu Y."/>
            <person name="Malik S.B."/>
            <person name="Maier U.G."/>
            <person name="McRose D."/>
            <person name="Mock T."/>
            <person name="Neilson J.A."/>
            <person name="Onodera N.T."/>
            <person name="Poole A.M."/>
            <person name="Pritham E.J."/>
            <person name="Richards T.A."/>
            <person name="Rocap G."/>
            <person name="Roy S.W."/>
            <person name="Sarai C."/>
            <person name="Schaack S."/>
            <person name="Shirato S."/>
            <person name="Slamovits C.H."/>
            <person name="Spencer D.F."/>
            <person name="Suzuki S."/>
            <person name="Worden A.Z."/>
            <person name="Zauner S."/>
            <person name="Barry K."/>
            <person name="Bell C."/>
            <person name="Bharti A.K."/>
            <person name="Crow J.A."/>
            <person name="Grimwood J."/>
            <person name="Kramer R."/>
            <person name="Lindquist E."/>
            <person name="Lucas S."/>
            <person name="Salamov A."/>
            <person name="McFadden G.I."/>
            <person name="Lane C.E."/>
            <person name="Keeling P.J."/>
            <person name="Gray M.W."/>
            <person name="Grigoriev I.V."/>
            <person name="Archibald J.M."/>
        </authorList>
    </citation>
    <scope>NUCLEOTIDE SEQUENCE</scope>
    <source>
        <strain evidence="3 5">CCMP2712</strain>
    </source>
</reference>
<dbReference type="SMART" id="SM01000">
    <property type="entry name" value="Aha1_N"/>
    <property type="match status" value="1"/>
</dbReference>
<evidence type="ECO:0000259" key="2">
    <source>
        <dbReference type="SMART" id="SM01000"/>
    </source>
</evidence>
<accession>L1J9D3</accession>
<dbReference type="AlphaFoldDB" id="L1J9D3"/>
<reference evidence="4" key="3">
    <citation type="submission" date="2016-03" db="UniProtKB">
        <authorList>
            <consortium name="EnsemblProtists"/>
        </authorList>
    </citation>
    <scope>IDENTIFICATION</scope>
</reference>
<dbReference type="Pfam" id="PF09229">
    <property type="entry name" value="Aha1_N"/>
    <property type="match status" value="1"/>
</dbReference>
<dbReference type="InterPro" id="IPR023393">
    <property type="entry name" value="START-like_dom_sf"/>
</dbReference>
<comment type="similarity">
    <text evidence="1">Belongs to the AHA1 family.</text>
</comment>
<dbReference type="OrthoDB" id="567237at2759"/>
<sequence length="287" mass="32262">MAKFGEGDPRWKVQELGEGGRNVNGWHWTENDCFPFFKEEFQKSFEGCASTFSPLLSQTAGNYVLQNCTGEACVNRRKGNKVVLIYEIELAVKWESTLKNAAGEVVSTSKGTYVMPCIDTVEDLDNFEIQVKFNKEGAEFKAANDFAKTHGQKKTVTDRPQIFECFTIPPKVMAFTQSKAQVGTSVGEEIVLFDGAIVGKVLECEMNSKLVWEWRQSSWPAGVRSKCSLEFTEPGEGTCRLKLKQTGIPYSDAHGNHDMPRVVEEGWKRNFFDRIKMVFGFGAPEFS</sequence>
<keyword evidence="5" id="KW-1185">Reference proteome</keyword>
<dbReference type="GeneID" id="17301393"/>
<evidence type="ECO:0000313" key="4">
    <source>
        <dbReference type="EnsemblProtists" id="EKX44680"/>
    </source>
</evidence>
<dbReference type="SUPFAM" id="SSF55961">
    <property type="entry name" value="Bet v1-like"/>
    <property type="match status" value="1"/>
</dbReference>
<dbReference type="GO" id="GO:0006457">
    <property type="term" value="P:protein folding"/>
    <property type="evidence" value="ECO:0007669"/>
    <property type="project" value="TreeGrafter"/>
</dbReference>
<evidence type="ECO:0000313" key="3">
    <source>
        <dbReference type="EMBL" id="EKX44680.1"/>
    </source>
</evidence>
<organism evidence="3">
    <name type="scientific">Guillardia theta (strain CCMP2712)</name>
    <name type="common">Cryptophyte</name>
    <dbReference type="NCBI Taxonomy" id="905079"/>
    <lineage>
        <taxon>Eukaryota</taxon>
        <taxon>Cryptophyceae</taxon>
        <taxon>Pyrenomonadales</taxon>
        <taxon>Geminigeraceae</taxon>
        <taxon>Guillardia</taxon>
    </lineage>
</organism>
<dbReference type="Gene3D" id="3.15.10.20">
    <property type="entry name" value="Activator of Hsp90 ATPase Aha1, N-terminal domain"/>
    <property type="match status" value="1"/>
</dbReference>
<dbReference type="EnsemblProtists" id="EKX44680">
    <property type="protein sequence ID" value="EKX44680"/>
    <property type="gene ID" value="GUITHDRAFT_72003"/>
</dbReference>
<dbReference type="SUPFAM" id="SSF103111">
    <property type="entry name" value="Activator of Hsp90 ATPase, Aha1"/>
    <property type="match status" value="1"/>
</dbReference>
<dbReference type="PANTHER" id="PTHR13009:SF22">
    <property type="entry name" value="LD43819P"/>
    <property type="match status" value="1"/>
</dbReference>
<dbReference type="Gene3D" id="3.30.530.20">
    <property type="match status" value="1"/>
</dbReference>
<protein>
    <recommendedName>
        <fullName evidence="2">Activator of Hsp90 ATPase AHSA1-like N-terminal domain-containing protein</fullName>
    </recommendedName>
</protein>
<dbReference type="GO" id="GO:0005829">
    <property type="term" value="C:cytosol"/>
    <property type="evidence" value="ECO:0007669"/>
    <property type="project" value="TreeGrafter"/>
</dbReference>
<name>L1J9D3_GUITC</name>
<dbReference type="InterPro" id="IPR015310">
    <property type="entry name" value="AHSA1-like_N"/>
</dbReference>
<dbReference type="Proteomes" id="UP000011087">
    <property type="component" value="Unassembled WGS sequence"/>
</dbReference>
<dbReference type="PaxDb" id="55529-EKX44680"/>